<dbReference type="Gene3D" id="3.40.1380.20">
    <property type="entry name" value="Pyruvate kinase, C-terminal domain"/>
    <property type="match status" value="1"/>
</dbReference>
<dbReference type="InterPro" id="IPR015795">
    <property type="entry name" value="Pyrv_Knase_C"/>
</dbReference>
<dbReference type="KEGG" id="dgi:Desgi_4079"/>
<sequence length="197" mass="21544">MEGKIVYFESIKDENTDTTFELALERIKALGIDKIVLASTTGATAQKALDFFGDKGVQLVVVPHQFGFIRKENPFPQTLVKTLRESGHEVHFGTMLFHTDGLYGSTTPTVMANLLRCFSQGVKVCFEIVLMAADAGLAASGEKVIAIAGTGRGSDTALVMQAATSQQIKKLRVNEIICKPLNPLNIEELREKDDKKK</sequence>
<dbReference type="EMBL" id="CP003273">
    <property type="protein sequence ID" value="AGL03338.1"/>
    <property type="molecule type" value="Genomic_DNA"/>
</dbReference>
<reference evidence="2 3" key="1">
    <citation type="submission" date="2012-01" db="EMBL/GenBank/DDBJ databases">
        <title>Complete sequence of Desulfotomaculum gibsoniae DSM 7213.</title>
        <authorList>
            <consortium name="US DOE Joint Genome Institute"/>
            <person name="Lucas S."/>
            <person name="Han J."/>
            <person name="Lapidus A."/>
            <person name="Cheng J.-F."/>
            <person name="Goodwin L."/>
            <person name="Pitluck S."/>
            <person name="Peters L."/>
            <person name="Ovchinnikova G."/>
            <person name="Teshima H."/>
            <person name="Detter J.C."/>
            <person name="Han C."/>
            <person name="Tapia R."/>
            <person name="Land M."/>
            <person name="Hauser L."/>
            <person name="Kyrpides N."/>
            <person name="Ivanova N."/>
            <person name="Pagani I."/>
            <person name="Parshina S."/>
            <person name="Plugge C."/>
            <person name="Muyzer G."/>
            <person name="Kuever J."/>
            <person name="Ivanova A."/>
            <person name="Nazina T."/>
            <person name="Klenk H.-P."/>
            <person name="Brambilla E."/>
            <person name="Spring S."/>
            <person name="Stams A.F."/>
            <person name="Woyke T."/>
        </authorList>
    </citation>
    <scope>NUCLEOTIDE SEQUENCE [LARGE SCALE GENOMIC DNA]</scope>
    <source>
        <strain evidence="2 3">DSM 7213</strain>
    </source>
</reference>
<dbReference type="Proteomes" id="UP000013520">
    <property type="component" value="Chromosome"/>
</dbReference>
<evidence type="ECO:0000313" key="2">
    <source>
        <dbReference type="EMBL" id="AGL03338.1"/>
    </source>
</evidence>
<dbReference type="SUPFAM" id="SSF52935">
    <property type="entry name" value="PK C-terminal domain-like"/>
    <property type="match status" value="1"/>
</dbReference>
<protein>
    <recommendedName>
        <fullName evidence="1">Pyruvate kinase C-terminal domain-containing protein</fullName>
    </recommendedName>
</protein>
<evidence type="ECO:0000259" key="1">
    <source>
        <dbReference type="Pfam" id="PF02887"/>
    </source>
</evidence>
<dbReference type="STRING" id="767817.Desgi_4079"/>
<organism evidence="2 3">
    <name type="scientific">Desulfoscipio gibsoniae DSM 7213</name>
    <dbReference type="NCBI Taxonomy" id="767817"/>
    <lineage>
        <taxon>Bacteria</taxon>
        <taxon>Bacillati</taxon>
        <taxon>Bacillota</taxon>
        <taxon>Clostridia</taxon>
        <taxon>Eubacteriales</taxon>
        <taxon>Desulfallaceae</taxon>
        <taxon>Desulfoscipio</taxon>
    </lineage>
</organism>
<dbReference type="RefSeq" id="WP_006521623.1">
    <property type="nucleotide sequence ID" value="NC_021184.1"/>
</dbReference>
<feature type="domain" description="Pyruvate kinase C-terminal" evidence="1">
    <location>
        <begin position="18"/>
        <end position="157"/>
    </location>
</feature>
<proteinExistence type="predicted"/>
<dbReference type="InterPro" id="IPR036918">
    <property type="entry name" value="Pyrv_Knase_C_sf"/>
</dbReference>
<dbReference type="AlphaFoldDB" id="R4KJF5"/>
<dbReference type="HOGENOM" id="CLU_095207_1_0_9"/>
<gene>
    <name evidence="2" type="ORF">Desgi_4079</name>
</gene>
<accession>R4KJF5</accession>
<evidence type="ECO:0000313" key="3">
    <source>
        <dbReference type="Proteomes" id="UP000013520"/>
    </source>
</evidence>
<name>R4KJF5_9FIRM</name>
<keyword evidence="3" id="KW-1185">Reference proteome</keyword>
<dbReference type="eggNOG" id="COG1751">
    <property type="taxonomic scope" value="Bacteria"/>
</dbReference>
<dbReference type="Pfam" id="PF02887">
    <property type="entry name" value="PK_C"/>
    <property type="match status" value="1"/>
</dbReference>
<dbReference type="OrthoDB" id="9782984at2"/>